<dbReference type="InterPro" id="IPR011495">
    <property type="entry name" value="Sig_transdc_His_kin_sub2_dim/P"/>
</dbReference>
<dbReference type="SUPFAM" id="SSF52172">
    <property type="entry name" value="CheY-like"/>
    <property type="match status" value="1"/>
</dbReference>
<dbReference type="InterPro" id="IPR000014">
    <property type="entry name" value="PAS"/>
</dbReference>
<dbReference type="PROSITE" id="PS50110">
    <property type="entry name" value="RESPONSE_REGULATORY"/>
    <property type="match status" value="1"/>
</dbReference>
<dbReference type="GeneID" id="25397828"/>
<dbReference type="PROSITE" id="PS50112">
    <property type="entry name" value="PAS"/>
    <property type="match status" value="3"/>
</dbReference>
<evidence type="ECO:0000259" key="14">
    <source>
        <dbReference type="PROSITE" id="PS50112"/>
    </source>
</evidence>
<dbReference type="InterPro" id="IPR013656">
    <property type="entry name" value="PAS_4"/>
</dbReference>
<dbReference type="SMART" id="SM00448">
    <property type="entry name" value="REC"/>
    <property type="match status" value="1"/>
</dbReference>
<dbReference type="Pfam" id="PF00072">
    <property type="entry name" value="Response_reg"/>
    <property type="match status" value="1"/>
</dbReference>
<evidence type="ECO:0000256" key="10">
    <source>
        <dbReference type="SAM" id="Coils"/>
    </source>
</evidence>
<dbReference type="EMBL" id="CP003167">
    <property type="protein sequence ID" value="AGB03233.1"/>
    <property type="molecule type" value="Genomic_DNA"/>
</dbReference>
<dbReference type="Gene3D" id="3.30.565.10">
    <property type="entry name" value="Histidine kinase-like ATPase, C-terminal domain"/>
    <property type="match status" value="1"/>
</dbReference>
<feature type="modified residue" description="4-aspartylphosphate" evidence="9">
    <location>
        <position position="84"/>
    </location>
</feature>
<dbReference type="PROSITE" id="PS50109">
    <property type="entry name" value="HIS_KIN"/>
    <property type="match status" value="1"/>
</dbReference>
<dbReference type="CDD" id="cd00130">
    <property type="entry name" value="PAS"/>
    <property type="match status" value="2"/>
</dbReference>
<feature type="domain" description="Histidine kinase" evidence="12">
    <location>
        <begin position="591"/>
        <end position="784"/>
    </location>
</feature>
<evidence type="ECO:0000259" key="12">
    <source>
        <dbReference type="PROSITE" id="PS50109"/>
    </source>
</evidence>
<reference evidence="17" key="1">
    <citation type="submission" date="2011-12" db="EMBL/GenBank/DDBJ databases">
        <title>Complete sequence of Methanoregula formicicum SMSP.</title>
        <authorList>
            <person name="Lucas S."/>
            <person name="Han J."/>
            <person name="Lapidus A."/>
            <person name="Cheng J.-F."/>
            <person name="Goodwin L."/>
            <person name="Pitluck S."/>
            <person name="Peters L."/>
            <person name="Ovchinnikova G."/>
            <person name="Teshima H."/>
            <person name="Detter J.C."/>
            <person name="Han C."/>
            <person name="Tapia R."/>
            <person name="Land M."/>
            <person name="Hauser L."/>
            <person name="Kyrpides N."/>
            <person name="Ivanova N."/>
            <person name="Pagani I."/>
            <person name="Imachi H."/>
            <person name="Tamaki H."/>
            <person name="Sekiguchi Y."/>
            <person name="Kamagata Y."/>
            <person name="Cadillo-Quiroz H."/>
            <person name="Zinder S."/>
            <person name="Liu W.-T."/>
            <person name="Woyke T."/>
        </authorList>
    </citation>
    <scope>NUCLEOTIDE SEQUENCE [LARGE SCALE GENOMIC DNA]</scope>
    <source>
        <strain evidence="17">DSM 22288 / NBRC 105244 / SMSP</strain>
    </source>
</reference>
<keyword evidence="4" id="KW-0808">Transferase</keyword>
<keyword evidence="10" id="KW-0175">Coiled coil</keyword>
<dbReference type="GO" id="GO:0000160">
    <property type="term" value="P:phosphorelay signal transduction system"/>
    <property type="evidence" value="ECO:0007669"/>
    <property type="project" value="InterPro"/>
</dbReference>
<evidence type="ECO:0000256" key="5">
    <source>
        <dbReference type="ARBA" id="ARBA00022741"/>
    </source>
</evidence>
<dbReference type="SMART" id="SM00387">
    <property type="entry name" value="HATPase_c"/>
    <property type="match status" value="1"/>
</dbReference>
<dbReference type="eggNOG" id="arCOG02348">
    <property type="taxonomic scope" value="Archaea"/>
</dbReference>
<dbReference type="AlphaFoldDB" id="L0HIV3"/>
<keyword evidence="6" id="KW-0418">Kinase</keyword>
<dbReference type="PANTHER" id="PTHR41523">
    <property type="entry name" value="TWO-COMPONENT SYSTEM SENSOR PROTEIN"/>
    <property type="match status" value="1"/>
</dbReference>
<evidence type="ECO:0000256" key="2">
    <source>
        <dbReference type="ARBA" id="ARBA00012438"/>
    </source>
</evidence>
<feature type="domain" description="PAS" evidence="14">
    <location>
        <begin position="165"/>
        <end position="238"/>
    </location>
</feature>
<feature type="domain" description="PAS" evidence="14">
    <location>
        <begin position="456"/>
        <end position="492"/>
    </location>
</feature>
<dbReference type="PANTHER" id="PTHR41523:SF8">
    <property type="entry name" value="ETHYLENE RESPONSE SENSOR PROTEIN"/>
    <property type="match status" value="1"/>
</dbReference>
<dbReference type="eggNOG" id="arCOG02385">
    <property type="taxonomic scope" value="Archaea"/>
</dbReference>
<accession>L0HIV3</accession>
<dbReference type="RefSeq" id="WP_015286196.1">
    <property type="nucleotide sequence ID" value="NC_019943.1"/>
</dbReference>
<dbReference type="SUPFAM" id="SSF55785">
    <property type="entry name" value="PYP-like sensor domain (PAS domain)"/>
    <property type="match status" value="3"/>
</dbReference>
<dbReference type="InterPro" id="IPR005467">
    <property type="entry name" value="His_kinase_dom"/>
</dbReference>
<protein>
    <recommendedName>
        <fullName evidence="2">histidine kinase</fullName>
        <ecNumber evidence="2">2.7.13.3</ecNumber>
    </recommendedName>
</protein>
<gene>
    <name evidence="16" type="ordered locus">Metfor_2228</name>
</gene>
<dbReference type="SUPFAM" id="SSF55874">
    <property type="entry name" value="ATPase domain of HSP90 chaperone/DNA topoisomerase II/histidine kinase"/>
    <property type="match status" value="1"/>
</dbReference>
<dbReference type="OrthoDB" id="135748at2157"/>
<dbReference type="Gene3D" id="3.40.50.2300">
    <property type="match status" value="1"/>
</dbReference>
<evidence type="ECO:0000256" key="1">
    <source>
        <dbReference type="ARBA" id="ARBA00000085"/>
    </source>
</evidence>
<keyword evidence="5" id="KW-0547">Nucleotide-binding</keyword>
<dbReference type="HOGENOM" id="CLU_000445_114_57_2"/>
<dbReference type="SMART" id="SM00086">
    <property type="entry name" value="PAC"/>
    <property type="match status" value="3"/>
</dbReference>
<name>L0HIV3_METFS</name>
<dbReference type="Gene3D" id="3.30.450.20">
    <property type="entry name" value="PAS domain"/>
    <property type="match status" value="4"/>
</dbReference>
<evidence type="ECO:0000256" key="4">
    <source>
        <dbReference type="ARBA" id="ARBA00022679"/>
    </source>
</evidence>
<dbReference type="EC" id="2.7.13.3" evidence="2"/>
<dbReference type="InterPro" id="IPR001789">
    <property type="entry name" value="Sig_transdc_resp-reg_receiver"/>
</dbReference>
<dbReference type="Pfam" id="PF08448">
    <property type="entry name" value="PAS_4"/>
    <property type="match status" value="1"/>
</dbReference>
<dbReference type="GO" id="GO:0004673">
    <property type="term" value="F:protein histidine kinase activity"/>
    <property type="evidence" value="ECO:0007669"/>
    <property type="project" value="UniProtKB-EC"/>
</dbReference>
<dbReference type="InterPro" id="IPR000700">
    <property type="entry name" value="PAS-assoc_C"/>
</dbReference>
<evidence type="ECO:0000256" key="7">
    <source>
        <dbReference type="ARBA" id="ARBA00022840"/>
    </source>
</evidence>
<dbReference type="Pfam" id="PF02518">
    <property type="entry name" value="HATPase_c"/>
    <property type="match status" value="1"/>
</dbReference>
<feature type="domain" description="PAC" evidence="15">
    <location>
        <begin position="527"/>
        <end position="580"/>
    </location>
</feature>
<dbReference type="Proteomes" id="UP000010824">
    <property type="component" value="Chromosome"/>
</dbReference>
<comment type="catalytic activity">
    <reaction evidence="1">
        <text>ATP + protein L-histidine = ADP + protein N-phospho-L-histidine.</text>
        <dbReference type="EC" id="2.7.13.3"/>
    </reaction>
</comment>
<feature type="domain" description="PAS" evidence="14">
    <location>
        <begin position="289"/>
        <end position="360"/>
    </location>
</feature>
<evidence type="ECO:0000256" key="6">
    <source>
        <dbReference type="ARBA" id="ARBA00022777"/>
    </source>
</evidence>
<dbReference type="KEGG" id="mfo:Metfor_2228"/>
<feature type="region of interest" description="Disordered" evidence="11">
    <location>
        <begin position="1"/>
        <end position="32"/>
    </location>
</feature>
<dbReference type="STRING" id="593750.Metfor_2228"/>
<dbReference type="InterPro" id="IPR003594">
    <property type="entry name" value="HATPase_dom"/>
</dbReference>
<dbReference type="NCBIfam" id="TIGR00229">
    <property type="entry name" value="sensory_box"/>
    <property type="match status" value="3"/>
</dbReference>
<dbReference type="GO" id="GO:0005524">
    <property type="term" value="F:ATP binding"/>
    <property type="evidence" value="ECO:0007669"/>
    <property type="project" value="UniProtKB-KW"/>
</dbReference>
<keyword evidence="3 9" id="KW-0597">Phosphoprotein</keyword>
<dbReference type="InterPro" id="IPR001610">
    <property type="entry name" value="PAC"/>
</dbReference>
<dbReference type="InParanoid" id="L0HIV3"/>
<feature type="coiled-coil region" evidence="10">
    <location>
        <begin position="425"/>
        <end position="456"/>
    </location>
</feature>
<dbReference type="Pfam" id="PF13426">
    <property type="entry name" value="PAS_9"/>
    <property type="match status" value="2"/>
</dbReference>
<sequence length="787" mass="88460">MESHSRRQKRLADPAHGTHLMPENDEPGTGLPISVLYVDDEPALLEPTKLSLEKQGRLSVDTTTNVRSAREMMEKNNYDVIVSDYQMPGTDGIEFLRQLRTEGNTVPFIIFTGKGREDAVIEAYNSGADFYLAKGGNPKAMFLDLTHKIEQVVNRRRTEEALRKSEEKYRAIFETFDDLYYKTDMQGIIQALSPSCLKLTGYDPAELIGHSVLDLYPDPEQRQQLVEELLLNGSVHDYEIILQNKDGVPRDVSVTSHILRDTGGNPVAIEGVLHDVTDRKQMESALLASEEKYRTLADFLPIMVFETDREGRATFANRLTYPTFGITAADIVNGINILDYIVPEEREAAKQGVVELFRGRERSPHEYTLMKKDGSRFPAIIRSAAIHDWKSQSITGIRGVVIDLTEQKKQESALKEAYSGLEHKVKERTRELSELTESLQKEIAEKNRVMEALLASEEKYRTLVEQIGDIVFHVDPSGLITYISPHALEESGRLQDTINIIDVAPAEYRDQIRRLLDPSAPTHDLIAGFEFPLLSPGNSKTVLYEINATPTFDKENAYTGYSGIARNITERKNLQNAVAASLKEKETLLKEIHHRVKNNMQVISSLLNLQIKLLKDEKSREALLESQNRVMSIALVHEKLYQSKSFAEIDFHDYLKKISENLLQSYGVPRGKIRVDIQGQNVILPLEKAIPVSLIINELLSNAFKYAYPGDRTGTILVSLGQDGDRYTLIVRDDGIGLPETIGLDNIETLGLQLVISLVGQLVGTIALDRIGGTEFRIEFTKEIAGE</sequence>
<dbReference type="CDD" id="cd00156">
    <property type="entry name" value="REC"/>
    <property type="match status" value="1"/>
</dbReference>
<dbReference type="eggNOG" id="arCOG02350">
    <property type="taxonomic scope" value="Archaea"/>
</dbReference>
<evidence type="ECO:0000259" key="13">
    <source>
        <dbReference type="PROSITE" id="PS50110"/>
    </source>
</evidence>
<evidence type="ECO:0000256" key="9">
    <source>
        <dbReference type="PROSITE-ProRule" id="PRU00169"/>
    </source>
</evidence>
<dbReference type="PROSITE" id="PS50113">
    <property type="entry name" value="PAC"/>
    <property type="match status" value="3"/>
</dbReference>
<evidence type="ECO:0000256" key="11">
    <source>
        <dbReference type="SAM" id="MobiDB-lite"/>
    </source>
</evidence>
<feature type="domain" description="PAC" evidence="15">
    <location>
        <begin position="236"/>
        <end position="288"/>
    </location>
</feature>
<feature type="domain" description="PAC" evidence="15">
    <location>
        <begin position="363"/>
        <end position="416"/>
    </location>
</feature>
<evidence type="ECO:0000313" key="17">
    <source>
        <dbReference type="Proteomes" id="UP000010824"/>
    </source>
</evidence>
<evidence type="ECO:0000256" key="3">
    <source>
        <dbReference type="ARBA" id="ARBA00022553"/>
    </source>
</evidence>
<keyword evidence="17" id="KW-1185">Reference proteome</keyword>
<evidence type="ECO:0000313" key="16">
    <source>
        <dbReference type="EMBL" id="AGB03233.1"/>
    </source>
</evidence>
<dbReference type="Pfam" id="PF07568">
    <property type="entry name" value="HisKA_2"/>
    <property type="match status" value="1"/>
</dbReference>
<feature type="domain" description="Response regulatory" evidence="13">
    <location>
        <begin position="34"/>
        <end position="149"/>
    </location>
</feature>
<reference evidence="16 17" key="2">
    <citation type="journal article" date="2014" name="Genome Announc.">
        <title>Complete Genome Sequence of Methanoregula formicica SMSPT, a Mesophilic Hydrogenotrophic Methanogen Isolated from a Methanogenic Upflow Anaerobic Sludge Blanket Reactor.</title>
        <authorList>
            <person name="Yamamoto K."/>
            <person name="Tamaki H."/>
            <person name="Cadillo-Quiroz H."/>
            <person name="Imachi H."/>
            <person name="Kyrpides N."/>
            <person name="Woyke T."/>
            <person name="Goodwin L."/>
            <person name="Zinder S.H."/>
            <person name="Kamagata Y."/>
            <person name="Liu W.T."/>
        </authorList>
    </citation>
    <scope>NUCLEOTIDE SEQUENCE [LARGE SCALE GENOMIC DNA]</scope>
    <source>
        <strain evidence="17">DSM 22288 / NBRC 105244 / SMSP</strain>
    </source>
</reference>
<organism evidence="16 17">
    <name type="scientific">Methanoregula formicica (strain DSM 22288 / NBRC 105244 / SMSP)</name>
    <dbReference type="NCBI Taxonomy" id="593750"/>
    <lineage>
        <taxon>Archaea</taxon>
        <taxon>Methanobacteriati</taxon>
        <taxon>Methanobacteriota</taxon>
        <taxon>Stenosarchaea group</taxon>
        <taxon>Methanomicrobia</taxon>
        <taxon>Methanomicrobiales</taxon>
        <taxon>Methanoregulaceae</taxon>
        <taxon>Methanoregula</taxon>
    </lineage>
</organism>
<dbReference type="InterPro" id="IPR036890">
    <property type="entry name" value="HATPase_C_sf"/>
</dbReference>
<dbReference type="InterPro" id="IPR035965">
    <property type="entry name" value="PAS-like_dom_sf"/>
</dbReference>
<evidence type="ECO:0000259" key="15">
    <source>
        <dbReference type="PROSITE" id="PS50113"/>
    </source>
</evidence>
<dbReference type="InterPro" id="IPR011006">
    <property type="entry name" value="CheY-like_superfamily"/>
</dbReference>
<keyword evidence="8" id="KW-0843">Virulence</keyword>
<keyword evidence="7" id="KW-0067">ATP-binding</keyword>
<proteinExistence type="predicted"/>
<evidence type="ECO:0000256" key="8">
    <source>
        <dbReference type="ARBA" id="ARBA00023026"/>
    </source>
</evidence>
<feature type="compositionally biased region" description="Basic and acidic residues" evidence="11">
    <location>
        <begin position="1"/>
        <end position="13"/>
    </location>
</feature>
<dbReference type="SMART" id="SM00091">
    <property type="entry name" value="PAS"/>
    <property type="match status" value="3"/>
</dbReference>